<dbReference type="InterPro" id="IPR036249">
    <property type="entry name" value="Thioredoxin-like_sf"/>
</dbReference>
<proteinExistence type="inferred from homology"/>
<sequence length="206" mass="24001">MIKIYGTENSRAMRPIWTAEEMGLDYELIMMPFPPRVFMKEYLNINILGTIPYMIDGDIKMTESVAISQYLVEKYGPTDLQVMPDEADYPNYLNWLYHSDATLTFPQTVVLRYKFQEPGVADAAIDGYSRWFVSRLKLLEKSLDNREYLCSDRFTLADICVSYAINLAEALGIEQAFKPNIKRWSENLFSRPAFIKSKSYKYESKE</sequence>
<accession>A0A368BIV9</accession>
<dbReference type="Pfam" id="PF02798">
    <property type="entry name" value="GST_N"/>
    <property type="match status" value="1"/>
</dbReference>
<dbReference type="PANTHER" id="PTHR44051:SF21">
    <property type="entry name" value="GLUTATHIONE S-TRANSFERASE FAMILY PROTEIN"/>
    <property type="match status" value="1"/>
</dbReference>
<organism evidence="4 5">
    <name type="scientific">SAR86 cluster bacterium</name>
    <dbReference type="NCBI Taxonomy" id="2030880"/>
    <lineage>
        <taxon>Bacteria</taxon>
        <taxon>Pseudomonadati</taxon>
        <taxon>Pseudomonadota</taxon>
        <taxon>Gammaproteobacteria</taxon>
        <taxon>SAR86 cluster</taxon>
    </lineage>
</organism>
<protein>
    <submittedName>
        <fullName evidence="4">Glutathione S-transferase family protein</fullName>
    </submittedName>
</protein>
<feature type="domain" description="GST C-terminal" evidence="3">
    <location>
        <begin position="85"/>
        <end position="206"/>
    </location>
</feature>
<dbReference type="SFLD" id="SFLDS00019">
    <property type="entry name" value="Glutathione_Transferase_(cytos"/>
    <property type="match status" value="1"/>
</dbReference>
<dbReference type="Gene3D" id="1.20.1050.130">
    <property type="match status" value="1"/>
</dbReference>
<dbReference type="GO" id="GO:0016740">
    <property type="term" value="F:transferase activity"/>
    <property type="evidence" value="ECO:0007669"/>
    <property type="project" value="UniProtKB-KW"/>
</dbReference>
<dbReference type="PROSITE" id="PS50404">
    <property type="entry name" value="GST_NTER"/>
    <property type="match status" value="1"/>
</dbReference>
<dbReference type="InterPro" id="IPR004045">
    <property type="entry name" value="Glutathione_S-Trfase_N"/>
</dbReference>
<dbReference type="InterPro" id="IPR004046">
    <property type="entry name" value="GST_C"/>
</dbReference>
<dbReference type="PROSITE" id="PS50405">
    <property type="entry name" value="GST_CTER"/>
    <property type="match status" value="1"/>
</dbReference>
<evidence type="ECO:0000259" key="2">
    <source>
        <dbReference type="PROSITE" id="PS50404"/>
    </source>
</evidence>
<evidence type="ECO:0000313" key="4">
    <source>
        <dbReference type="EMBL" id="RCL37249.1"/>
    </source>
</evidence>
<evidence type="ECO:0000256" key="1">
    <source>
        <dbReference type="RuleBase" id="RU003494"/>
    </source>
</evidence>
<dbReference type="SFLD" id="SFLDG00358">
    <property type="entry name" value="Main_(cytGST)"/>
    <property type="match status" value="1"/>
</dbReference>
<comment type="caution">
    <text evidence="4">The sequence shown here is derived from an EMBL/GenBank/DDBJ whole genome shotgun (WGS) entry which is preliminary data.</text>
</comment>
<dbReference type="PANTHER" id="PTHR44051">
    <property type="entry name" value="GLUTATHIONE S-TRANSFERASE-RELATED"/>
    <property type="match status" value="1"/>
</dbReference>
<dbReference type="SUPFAM" id="SSF47616">
    <property type="entry name" value="GST C-terminal domain-like"/>
    <property type="match status" value="1"/>
</dbReference>
<reference evidence="4 5" key="1">
    <citation type="journal article" date="2018" name="Microbiome">
        <title>Fine metagenomic profile of the Mediterranean stratified and mixed water columns revealed by assembly and recruitment.</title>
        <authorList>
            <person name="Haro-Moreno J.M."/>
            <person name="Lopez-Perez M."/>
            <person name="De La Torre J.R."/>
            <person name="Picazo A."/>
            <person name="Camacho A."/>
            <person name="Rodriguez-Valera F."/>
        </authorList>
    </citation>
    <scope>NUCLEOTIDE SEQUENCE [LARGE SCALE GENOMIC DNA]</scope>
    <source>
        <strain evidence="4">MED-G84</strain>
    </source>
</reference>
<dbReference type="Pfam" id="PF00043">
    <property type="entry name" value="GST_C"/>
    <property type="match status" value="1"/>
</dbReference>
<dbReference type="SUPFAM" id="SSF52833">
    <property type="entry name" value="Thioredoxin-like"/>
    <property type="match status" value="1"/>
</dbReference>
<name>A0A368BIV9_9GAMM</name>
<evidence type="ECO:0000313" key="5">
    <source>
        <dbReference type="Proteomes" id="UP000253032"/>
    </source>
</evidence>
<dbReference type="Proteomes" id="UP000253032">
    <property type="component" value="Unassembled WGS sequence"/>
</dbReference>
<keyword evidence="4" id="KW-0808">Transferase</keyword>
<dbReference type="EMBL" id="QOPC01000026">
    <property type="protein sequence ID" value="RCL37249.1"/>
    <property type="molecule type" value="Genomic_DNA"/>
</dbReference>
<evidence type="ECO:0000259" key="3">
    <source>
        <dbReference type="PROSITE" id="PS50405"/>
    </source>
</evidence>
<feature type="domain" description="GST N-terminal" evidence="2">
    <location>
        <begin position="1"/>
        <end position="79"/>
    </location>
</feature>
<gene>
    <name evidence="4" type="ORF">DBW98_04115</name>
</gene>
<dbReference type="SFLD" id="SFLDG01150">
    <property type="entry name" value="Main.1:_Beta-like"/>
    <property type="match status" value="1"/>
</dbReference>
<dbReference type="InterPro" id="IPR010987">
    <property type="entry name" value="Glutathione-S-Trfase_C-like"/>
</dbReference>
<comment type="similarity">
    <text evidence="1">Belongs to the GST superfamily.</text>
</comment>
<dbReference type="InterPro" id="IPR040079">
    <property type="entry name" value="Glutathione_S-Trfase"/>
</dbReference>
<dbReference type="AlphaFoldDB" id="A0A368BIV9"/>
<dbReference type="InterPro" id="IPR036282">
    <property type="entry name" value="Glutathione-S-Trfase_C_sf"/>
</dbReference>
<dbReference type="CDD" id="cd03046">
    <property type="entry name" value="GST_N_GTT1_like"/>
    <property type="match status" value="1"/>
</dbReference>